<dbReference type="NCBIfam" id="TIGR00083">
    <property type="entry name" value="ribF"/>
    <property type="match status" value="1"/>
</dbReference>
<protein>
    <recommendedName>
        <fullName evidence="15">Riboflavin biosynthesis protein</fullName>
    </recommendedName>
    <domain>
        <recommendedName>
            <fullName evidence="15">Riboflavin kinase</fullName>
            <ecNumber evidence="15">2.7.1.26</ecNumber>
        </recommendedName>
        <alternativeName>
            <fullName evidence="15">Flavokinase</fullName>
        </alternativeName>
    </domain>
    <domain>
        <recommendedName>
            <fullName evidence="15">FMN adenylyltransferase</fullName>
            <ecNumber evidence="15">2.7.7.2</ecNumber>
        </recommendedName>
        <alternativeName>
            <fullName evidence="15">FAD pyrophosphorylase</fullName>
        </alternativeName>
        <alternativeName>
            <fullName evidence="15">FAD synthase</fullName>
        </alternativeName>
    </domain>
</protein>
<evidence type="ECO:0000256" key="12">
    <source>
        <dbReference type="ARBA" id="ARBA00023268"/>
    </source>
</evidence>
<dbReference type="PANTHER" id="PTHR22749">
    <property type="entry name" value="RIBOFLAVIN KINASE/FMN ADENYLYLTRANSFERASE"/>
    <property type="match status" value="1"/>
</dbReference>
<dbReference type="InterPro" id="IPR015864">
    <property type="entry name" value="FAD_synthase"/>
</dbReference>
<dbReference type="PIRSF" id="PIRSF004491">
    <property type="entry name" value="FAD_Synth"/>
    <property type="match status" value="1"/>
</dbReference>
<evidence type="ECO:0000256" key="7">
    <source>
        <dbReference type="ARBA" id="ARBA00022695"/>
    </source>
</evidence>
<keyword evidence="7 15" id="KW-0548">Nucleotidyltransferase</keyword>
<comment type="caution">
    <text evidence="17">The sequence shown here is derived from an EMBL/GenBank/DDBJ whole genome shotgun (WGS) entry which is preliminary data.</text>
</comment>
<dbReference type="InterPro" id="IPR014729">
    <property type="entry name" value="Rossmann-like_a/b/a_fold"/>
</dbReference>
<keyword evidence="5 15" id="KW-0288">FMN</keyword>
<keyword evidence="8 15" id="KW-0547">Nucleotide-binding</keyword>
<comment type="pathway">
    <text evidence="2 15">Cofactor biosynthesis; FAD biosynthesis; FAD from FMN: step 1/1.</text>
</comment>
<feature type="domain" description="Riboflavin kinase" evidence="16">
    <location>
        <begin position="192"/>
        <end position="317"/>
    </location>
</feature>
<dbReference type="PANTHER" id="PTHR22749:SF6">
    <property type="entry name" value="RIBOFLAVIN KINASE"/>
    <property type="match status" value="1"/>
</dbReference>
<dbReference type="GO" id="GO:0003919">
    <property type="term" value="F:FMN adenylyltransferase activity"/>
    <property type="evidence" value="ECO:0007669"/>
    <property type="project" value="UniProtKB-EC"/>
</dbReference>
<evidence type="ECO:0000256" key="4">
    <source>
        <dbReference type="ARBA" id="ARBA00022630"/>
    </source>
</evidence>
<comment type="function">
    <text evidence="1">Catalyzes the phosphorylation of riboflavin to FMN followed by the adenylation of FMN to FAD.</text>
</comment>
<dbReference type="InterPro" id="IPR023468">
    <property type="entry name" value="Riboflavin_kinase"/>
</dbReference>
<name>A0ABW2IJ28_9PROT</name>
<dbReference type="SUPFAM" id="SSF82114">
    <property type="entry name" value="Riboflavin kinase-like"/>
    <property type="match status" value="1"/>
</dbReference>
<evidence type="ECO:0000256" key="9">
    <source>
        <dbReference type="ARBA" id="ARBA00022777"/>
    </source>
</evidence>
<evidence type="ECO:0000256" key="14">
    <source>
        <dbReference type="ARBA" id="ARBA00049494"/>
    </source>
</evidence>
<dbReference type="Pfam" id="PF01687">
    <property type="entry name" value="Flavokinase"/>
    <property type="match status" value="1"/>
</dbReference>
<dbReference type="InterPro" id="IPR023465">
    <property type="entry name" value="Riboflavin_kinase_dom_sf"/>
</dbReference>
<dbReference type="NCBIfam" id="TIGR00125">
    <property type="entry name" value="cyt_tran_rel"/>
    <property type="match status" value="1"/>
</dbReference>
<organism evidence="17 18">
    <name type="scientific">Hirschia litorea</name>
    <dbReference type="NCBI Taxonomy" id="1199156"/>
    <lineage>
        <taxon>Bacteria</taxon>
        <taxon>Pseudomonadati</taxon>
        <taxon>Pseudomonadota</taxon>
        <taxon>Alphaproteobacteria</taxon>
        <taxon>Hyphomonadales</taxon>
        <taxon>Hyphomonadaceae</taxon>
        <taxon>Hirschia</taxon>
    </lineage>
</organism>
<comment type="catalytic activity">
    <reaction evidence="13 15">
        <text>riboflavin + ATP = FMN + ADP + H(+)</text>
        <dbReference type="Rhea" id="RHEA:14357"/>
        <dbReference type="ChEBI" id="CHEBI:15378"/>
        <dbReference type="ChEBI" id="CHEBI:30616"/>
        <dbReference type="ChEBI" id="CHEBI:57986"/>
        <dbReference type="ChEBI" id="CHEBI:58210"/>
        <dbReference type="ChEBI" id="CHEBI:456216"/>
        <dbReference type="EC" id="2.7.1.26"/>
    </reaction>
</comment>
<evidence type="ECO:0000256" key="15">
    <source>
        <dbReference type="PIRNR" id="PIRNR004491"/>
    </source>
</evidence>
<dbReference type="SMART" id="SM00904">
    <property type="entry name" value="Flavokinase"/>
    <property type="match status" value="1"/>
</dbReference>
<evidence type="ECO:0000259" key="16">
    <source>
        <dbReference type="SMART" id="SM00904"/>
    </source>
</evidence>
<evidence type="ECO:0000256" key="6">
    <source>
        <dbReference type="ARBA" id="ARBA00022679"/>
    </source>
</evidence>
<dbReference type="NCBIfam" id="NF004160">
    <property type="entry name" value="PRK05627.1-3"/>
    <property type="match status" value="1"/>
</dbReference>
<reference evidence="18" key="1">
    <citation type="journal article" date="2019" name="Int. J. Syst. Evol. Microbiol.">
        <title>The Global Catalogue of Microorganisms (GCM) 10K type strain sequencing project: providing services to taxonomists for standard genome sequencing and annotation.</title>
        <authorList>
            <consortium name="The Broad Institute Genomics Platform"/>
            <consortium name="The Broad Institute Genome Sequencing Center for Infectious Disease"/>
            <person name="Wu L."/>
            <person name="Ma J."/>
        </authorList>
    </citation>
    <scope>NUCLEOTIDE SEQUENCE [LARGE SCALE GENOMIC DNA]</scope>
    <source>
        <strain evidence="18">CCUG 51308</strain>
    </source>
</reference>
<dbReference type="Proteomes" id="UP001596492">
    <property type="component" value="Unassembled WGS sequence"/>
</dbReference>
<dbReference type="InterPro" id="IPR002606">
    <property type="entry name" value="Riboflavin_kinase_bac"/>
</dbReference>
<comment type="catalytic activity">
    <reaction evidence="14 15">
        <text>FMN + ATP + H(+) = FAD + diphosphate</text>
        <dbReference type="Rhea" id="RHEA:17237"/>
        <dbReference type="ChEBI" id="CHEBI:15378"/>
        <dbReference type="ChEBI" id="CHEBI:30616"/>
        <dbReference type="ChEBI" id="CHEBI:33019"/>
        <dbReference type="ChEBI" id="CHEBI:57692"/>
        <dbReference type="ChEBI" id="CHEBI:58210"/>
        <dbReference type="EC" id="2.7.7.2"/>
    </reaction>
</comment>
<keyword evidence="6 15" id="KW-0808">Transferase</keyword>
<sequence length="324" mass="36333">MKLFHTYENLPENVRGAGVAIGNFDGLHVGHRGVIKKLKQLCESKNVPLGVLMFDPTPFNFFSPDSPSKRIMSLKRRVKILEQGGLDVAFALPFDAQMAQRTDHDFAKTVLHDGLGVSAVSVGYDFCYGKKRMGNVSTLQTYGQELGFEVLVTDKITPRNRETGAHGEELKISSTQIRALIASGDMESARLMMKDYWTIEANVVHGQKRGRTIGFPTANMYLSDYQHPKHGIYAVWTRIEGEQEWRQGVANFGRTPTTGDRDPLLEVFLFDFDGDLYGKELEVAFVEFLRPEAKFDGLDPLIAQMHKDTNKAKQILASADKPFV</sequence>
<dbReference type="Pfam" id="PF06574">
    <property type="entry name" value="FAD_syn"/>
    <property type="match status" value="1"/>
</dbReference>
<comment type="pathway">
    <text evidence="3 15">Cofactor biosynthesis; FMN biosynthesis; FMN from riboflavin (ATP route): step 1/1.</text>
</comment>
<keyword evidence="11 15" id="KW-0067">ATP-binding</keyword>
<accession>A0ABW2IJ28</accession>
<keyword evidence="12" id="KW-0511">Multifunctional enzyme</keyword>
<dbReference type="SUPFAM" id="SSF52374">
    <property type="entry name" value="Nucleotidylyl transferase"/>
    <property type="match status" value="1"/>
</dbReference>
<keyword evidence="18" id="KW-1185">Reference proteome</keyword>
<dbReference type="CDD" id="cd02064">
    <property type="entry name" value="FAD_synthetase_N"/>
    <property type="match status" value="1"/>
</dbReference>
<dbReference type="EMBL" id="JBHTBR010000002">
    <property type="protein sequence ID" value="MFC7291119.1"/>
    <property type="molecule type" value="Genomic_DNA"/>
</dbReference>
<dbReference type="EC" id="2.7.7.2" evidence="15"/>
<evidence type="ECO:0000256" key="10">
    <source>
        <dbReference type="ARBA" id="ARBA00022827"/>
    </source>
</evidence>
<evidence type="ECO:0000256" key="8">
    <source>
        <dbReference type="ARBA" id="ARBA00022741"/>
    </source>
</evidence>
<gene>
    <name evidence="17" type="ORF">ACFQS8_05790</name>
</gene>
<evidence type="ECO:0000256" key="1">
    <source>
        <dbReference type="ARBA" id="ARBA00002121"/>
    </source>
</evidence>
<evidence type="ECO:0000256" key="3">
    <source>
        <dbReference type="ARBA" id="ARBA00005201"/>
    </source>
</evidence>
<proteinExistence type="inferred from homology"/>
<keyword evidence="10 15" id="KW-0274">FAD</keyword>
<evidence type="ECO:0000313" key="18">
    <source>
        <dbReference type="Proteomes" id="UP001596492"/>
    </source>
</evidence>
<comment type="similarity">
    <text evidence="15">Belongs to the ribF family.</text>
</comment>
<evidence type="ECO:0000256" key="2">
    <source>
        <dbReference type="ARBA" id="ARBA00004726"/>
    </source>
</evidence>
<evidence type="ECO:0000256" key="5">
    <source>
        <dbReference type="ARBA" id="ARBA00022643"/>
    </source>
</evidence>
<dbReference type="InterPro" id="IPR004821">
    <property type="entry name" value="Cyt_trans-like"/>
</dbReference>
<dbReference type="GO" id="GO:0008531">
    <property type="term" value="F:riboflavin kinase activity"/>
    <property type="evidence" value="ECO:0007669"/>
    <property type="project" value="UniProtKB-EC"/>
</dbReference>
<dbReference type="EC" id="2.7.1.26" evidence="15"/>
<dbReference type="InterPro" id="IPR015865">
    <property type="entry name" value="Riboflavin_kinase_bac/euk"/>
</dbReference>
<dbReference type="Gene3D" id="2.40.30.30">
    <property type="entry name" value="Riboflavin kinase-like"/>
    <property type="match status" value="1"/>
</dbReference>
<evidence type="ECO:0000313" key="17">
    <source>
        <dbReference type="EMBL" id="MFC7291119.1"/>
    </source>
</evidence>
<evidence type="ECO:0000256" key="11">
    <source>
        <dbReference type="ARBA" id="ARBA00022840"/>
    </source>
</evidence>
<keyword evidence="9 15" id="KW-0418">Kinase</keyword>
<keyword evidence="4 15" id="KW-0285">Flavoprotein</keyword>
<dbReference type="Gene3D" id="3.40.50.620">
    <property type="entry name" value="HUPs"/>
    <property type="match status" value="1"/>
</dbReference>
<dbReference type="RefSeq" id="WP_382166313.1">
    <property type="nucleotide sequence ID" value="NZ_JBHTBR010000002.1"/>
</dbReference>
<evidence type="ECO:0000256" key="13">
    <source>
        <dbReference type="ARBA" id="ARBA00047880"/>
    </source>
</evidence>